<dbReference type="EMBL" id="JAESVG020000009">
    <property type="protein sequence ID" value="KAG8624793.1"/>
    <property type="molecule type" value="Genomic_DNA"/>
</dbReference>
<dbReference type="Pfam" id="PF00300">
    <property type="entry name" value="His_Phos_1"/>
    <property type="match status" value="1"/>
</dbReference>
<dbReference type="Proteomes" id="UP000809789">
    <property type="component" value="Unassembled WGS sequence"/>
</dbReference>
<accession>A0A8K0PF15</accession>
<dbReference type="OrthoDB" id="496981at2759"/>
<protein>
    <recommendedName>
        <fullName evidence="3">Phosphoglycerate mutase-like protein</fullName>
    </recommendedName>
</protein>
<evidence type="ECO:0000313" key="1">
    <source>
        <dbReference type="EMBL" id="KAG8624793.1"/>
    </source>
</evidence>
<dbReference type="InterPro" id="IPR029033">
    <property type="entry name" value="His_PPase_superfam"/>
</dbReference>
<gene>
    <name evidence="1" type="ORF">KVT40_007860</name>
</gene>
<dbReference type="GO" id="GO:0016791">
    <property type="term" value="F:phosphatase activity"/>
    <property type="evidence" value="ECO:0007669"/>
    <property type="project" value="TreeGrafter"/>
</dbReference>
<dbReference type="InterPro" id="IPR001345">
    <property type="entry name" value="PG/BPGM_mutase_AS"/>
</dbReference>
<name>A0A8K0PF15_9PEZI</name>
<dbReference type="CDD" id="cd07067">
    <property type="entry name" value="HP_PGM_like"/>
    <property type="match status" value="1"/>
</dbReference>
<evidence type="ECO:0000313" key="2">
    <source>
        <dbReference type="Proteomes" id="UP000809789"/>
    </source>
</evidence>
<dbReference type="GO" id="GO:0005737">
    <property type="term" value="C:cytoplasm"/>
    <property type="evidence" value="ECO:0007669"/>
    <property type="project" value="TreeGrafter"/>
</dbReference>
<dbReference type="SMART" id="SM00855">
    <property type="entry name" value="PGAM"/>
    <property type="match status" value="1"/>
</dbReference>
<dbReference type="InterPro" id="IPR050275">
    <property type="entry name" value="PGM_Phosphatase"/>
</dbReference>
<dbReference type="Gene3D" id="3.40.50.1240">
    <property type="entry name" value="Phosphoglycerate mutase-like"/>
    <property type="match status" value="1"/>
</dbReference>
<organism evidence="1 2">
    <name type="scientific">Elsinoe batatas</name>
    <dbReference type="NCBI Taxonomy" id="2601811"/>
    <lineage>
        <taxon>Eukaryota</taxon>
        <taxon>Fungi</taxon>
        <taxon>Dikarya</taxon>
        <taxon>Ascomycota</taxon>
        <taxon>Pezizomycotina</taxon>
        <taxon>Dothideomycetes</taxon>
        <taxon>Dothideomycetidae</taxon>
        <taxon>Myriangiales</taxon>
        <taxon>Elsinoaceae</taxon>
        <taxon>Elsinoe</taxon>
    </lineage>
</organism>
<dbReference type="PROSITE" id="PS00175">
    <property type="entry name" value="PG_MUTASE"/>
    <property type="match status" value="1"/>
</dbReference>
<dbReference type="SUPFAM" id="SSF53254">
    <property type="entry name" value="Phosphoglycerate mutase-like"/>
    <property type="match status" value="1"/>
</dbReference>
<evidence type="ECO:0008006" key="3">
    <source>
        <dbReference type="Google" id="ProtNLM"/>
    </source>
</evidence>
<sequence length="238" mass="26369">MAPTIILVRHGQAEHNATGNEALLDPSLTSEGRSQCLDLRHRIMYEFPLATEIEAIISSPATRAIETALLGFDWALLPGQKVEVNDLWQETSDKPCDTCSEVSELKTKFPSVDLAALRDTFPAKRQASLFAFTKTAVLTRGQMALREIYSRPEKAIVVVSHLGFLMTAVCHRRFANADFRVFDFAPDQGSLWLMERDATAYGGGMGRSGTGEYVIKPDDFPPEPGMYQDGKEVVRQVS</sequence>
<dbReference type="AlphaFoldDB" id="A0A8K0PF15"/>
<comment type="caution">
    <text evidence="1">The sequence shown here is derived from an EMBL/GenBank/DDBJ whole genome shotgun (WGS) entry which is preliminary data.</text>
</comment>
<dbReference type="InterPro" id="IPR013078">
    <property type="entry name" value="His_Pase_superF_clade-1"/>
</dbReference>
<reference evidence="1" key="1">
    <citation type="submission" date="2021-07" db="EMBL/GenBank/DDBJ databases">
        <title>Elsinoe batatas strain:CRI-CJ2 Genome sequencing and assembly.</title>
        <authorList>
            <person name="Huang L."/>
        </authorList>
    </citation>
    <scope>NUCLEOTIDE SEQUENCE</scope>
    <source>
        <strain evidence="1">CRI-CJ2</strain>
    </source>
</reference>
<proteinExistence type="predicted"/>
<dbReference type="PANTHER" id="PTHR48100:SF24">
    <property type="entry name" value="PHOSPHOGLYCERATE MUTASE"/>
    <property type="match status" value="1"/>
</dbReference>
<dbReference type="PANTHER" id="PTHR48100">
    <property type="entry name" value="BROAD-SPECIFICITY PHOSPHATASE YOR283W-RELATED"/>
    <property type="match status" value="1"/>
</dbReference>
<keyword evidence="2" id="KW-1185">Reference proteome</keyword>